<proteinExistence type="predicted"/>
<keyword evidence="5 6" id="KW-0472">Membrane</keyword>
<dbReference type="RefSeq" id="WP_066099377.1">
    <property type="nucleotide sequence ID" value="NZ_CP016027.1"/>
</dbReference>
<evidence type="ECO:0000256" key="5">
    <source>
        <dbReference type="ARBA" id="ARBA00023136"/>
    </source>
</evidence>
<protein>
    <submittedName>
        <fullName evidence="8">Type II secretion protein F</fullName>
    </submittedName>
</protein>
<feature type="transmembrane region" description="Helical" evidence="6">
    <location>
        <begin position="120"/>
        <end position="140"/>
    </location>
</feature>
<feature type="transmembrane region" description="Helical" evidence="6">
    <location>
        <begin position="269"/>
        <end position="289"/>
    </location>
</feature>
<feature type="domain" description="Type II secretion system protein GspF" evidence="7">
    <location>
        <begin position="159"/>
        <end position="284"/>
    </location>
</feature>
<evidence type="ECO:0000256" key="6">
    <source>
        <dbReference type="SAM" id="Phobius"/>
    </source>
</evidence>
<evidence type="ECO:0000313" key="8">
    <source>
        <dbReference type="EMBL" id="ANJ67015.1"/>
    </source>
</evidence>
<name>A0A191ZGM7_9GAMM</name>
<dbReference type="GO" id="GO:0005886">
    <property type="term" value="C:plasma membrane"/>
    <property type="evidence" value="ECO:0007669"/>
    <property type="project" value="UniProtKB-SubCell"/>
</dbReference>
<dbReference type="Pfam" id="PF00482">
    <property type="entry name" value="T2SSF"/>
    <property type="match status" value="1"/>
</dbReference>
<feature type="transmembrane region" description="Helical" evidence="6">
    <location>
        <begin position="45"/>
        <end position="62"/>
    </location>
</feature>
<dbReference type="InterPro" id="IPR018076">
    <property type="entry name" value="T2SS_GspF_dom"/>
</dbReference>
<evidence type="ECO:0000256" key="2">
    <source>
        <dbReference type="ARBA" id="ARBA00022475"/>
    </source>
</evidence>
<dbReference type="EMBL" id="CP016027">
    <property type="protein sequence ID" value="ANJ67015.1"/>
    <property type="molecule type" value="Genomic_DNA"/>
</dbReference>
<evidence type="ECO:0000259" key="7">
    <source>
        <dbReference type="Pfam" id="PF00482"/>
    </source>
</evidence>
<keyword evidence="3 6" id="KW-0812">Transmembrane</keyword>
<keyword evidence="2" id="KW-1003">Cell membrane</keyword>
<keyword evidence="4 6" id="KW-1133">Transmembrane helix</keyword>
<feature type="transmembrane region" description="Helical" evidence="6">
    <location>
        <begin position="92"/>
        <end position="114"/>
    </location>
</feature>
<sequence>MNTTTFVLLIGLLISSSVGLLFWAVTGFLRDVPESDRQFHDPLPLGLRLIWPLVNAVTFVIAPRLSPDKLEKAHHDLQTAGQDFVLTPEQLYGLRVVAMVLVIGFLWLILTMLHKQTLPLYGGALLFGGLLGWLYPSLWLTERRNQRRRLIIKDLPIYLDFITMAVEAGLNMTGGIEQATLKGPKGPLSQEFTRLLRDMRSGLSRAEALQRLADRVDMPQISTFTGTLIQADRVGASLGSSLRAQAEQRREERFLRAEKLALEAPVKMMLPLVMFFFPLIFLFLAYFIYLRMQQEGIL</sequence>
<dbReference type="STRING" id="1860122.A9404_06145"/>
<accession>A0A191ZGM7</accession>
<comment type="subcellular location">
    <subcellularLocation>
        <location evidence="1">Cell membrane</location>
        <topology evidence="1">Multi-pass membrane protein</topology>
    </subcellularLocation>
</comment>
<reference evidence="8 9" key="1">
    <citation type="submission" date="2016-06" db="EMBL/GenBank/DDBJ databases">
        <title>Insight into the functional genes involving in sulfur oxidation in Pearl River water.</title>
        <authorList>
            <person name="Luo J."/>
            <person name="Tan X."/>
            <person name="Lin W."/>
        </authorList>
    </citation>
    <scope>NUCLEOTIDE SEQUENCE [LARGE SCALE GENOMIC DNA]</scope>
    <source>
        <strain evidence="8 9">LS2</strain>
    </source>
</reference>
<dbReference type="PANTHER" id="PTHR35007">
    <property type="entry name" value="INTEGRAL MEMBRANE PROTEIN-RELATED"/>
    <property type="match status" value="1"/>
</dbReference>
<dbReference type="Proteomes" id="UP000078596">
    <property type="component" value="Chromosome"/>
</dbReference>
<evidence type="ECO:0000256" key="3">
    <source>
        <dbReference type="ARBA" id="ARBA00022692"/>
    </source>
</evidence>
<organism evidence="8 9">
    <name type="scientific">Halothiobacillus diazotrophicus</name>
    <dbReference type="NCBI Taxonomy" id="1860122"/>
    <lineage>
        <taxon>Bacteria</taxon>
        <taxon>Pseudomonadati</taxon>
        <taxon>Pseudomonadota</taxon>
        <taxon>Gammaproteobacteria</taxon>
        <taxon>Chromatiales</taxon>
        <taxon>Halothiobacillaceae</taxon>
        <taxon>Halothiobacillus</taxon>
    </lineage>
</organism>
<dbReference type="OrthoDB" id="9810662at2"/>
<dbReference type="PANTHER" id="PTHR35007:SF2">
    <property type="entry name" value="PILUS ASSEMBLE PROTEIN"/>
    <property type="match status" value="1"/>
</dbReference>
<feature type="transmembrane region" description="Helical" evidence="6">
    <location>
        <begin position="7"/>
        <end position="25"/>
    </location>
</feature>
<evidence type="ECO:0000313" key="9">
    <source>
        <dbReference type="Proteomes" id="UP000078596"/>
    </source>
</evidence>
<gene>
    <name evidence="8" type="ORF">A9404_06145</name>
</gene>
<evidence type="ECO:0000256" key="1">
    <source>
        <dbReference type="ARBA" id="ARBA00004651"/>
    </source>
</evidence>
<dbReference type="AlphaFoldDB" id="A0A191ZGM7"/>
<dbReference type="KEGG" id="haz:A9404_06145"/>
<evidence type="ECO:0000256" key="4">
    <source>
        <dbReference type="ARBA" id="ARBA00022989"/>
    </source>
</evidence>
<keyword evidence="9" id="KW-1185">Reference proteome</keyword>